<evidence type="ECO:0000256" key="3">
    <source>
        <dbReference type="ARBA" id="ARBA00023242"/>
    </source>
</evidence>
<keyword evidence="4" id="KW-0010">Activator</keyword>
<evidence type="ECO:0000313" key="6">
    <source>
        <dbReference type="EMBL" id="KAF2112595.1"/>
    </source>
</evidence>
<dbReference type="GO" id="GO:0016592">
    <property type="term" value="C:mediator complex"/>
    <property type="evidence" value="ECO:0007669"/>
    <property type="project" value="InterPro"/>
</dbReference>
<keyword evidence="3 4" id="KW-0539">Nucleus</keyword>
<dbReference type="InterPro" id="IPR013921">
    <property type="entry name" value="Mediator_Med20"/>
</dbReference>
<keyword evidence="4" id="KW-0805">Transcription regulation</keyword>
<name>A0A6A5YZM2_9PLEO</name>
<evidence type="ECO:0000256" key="5">
    <source>
        <dbReference type="SAM" id="MobiDB-lite"/>
    </source>
</evidence>
<accession>A0A6A5YZM2</accession>
<gene>
    <name evidence="4" type="primary">MED20</name>
    <name evidence="6" type="ORF">BDV96DRAFT_579989</name>
</gene>
<proteinExistence type="inferred from homology"/>
<comment type="subcellular location">
    <subcellularLocation>
        <location evidence="1 4">Nucleus</location>
    </subcellularLocation>
</comment>
<dbReference type="Proteomes" id="UP000799770">
    <property type="component" value="Unassembled WGS sequence"/>
</dbReference>
<protein>
    <recommendedName>
        <fullName evidence="4">Mediator of RNA polymerase II transcription subunit 20</fullName>
    </recommendedName>
    <alternativeName>
        <fullName evidence="4">Mediator complex subunit 20</fullName>
    </alternativeName>
</protein>
<dbReference type="OrthoDB" id="1854899at2759"/>
<comment type="function">
    <text evidence="4">Component of the Mediator complex, a coactivator involved in the regulated transcription of nearly all RNA polymerase II-dependent genes. Mediator functions as a bridge to convey information from gene-specific regulatory proteins to the basal RNA polymerase II transcription machinery. Mediator is recruited to promoters by direct interactions with regulatory proteins and serves as a scaffold for the assembly of a functional preinitiation complex with RNA polymerase II and the general transcription factors.</text>
</comment>
<organism evidence="6 7">
    <name type="scientific">Lophiotrema nucula</name>
    <dbReference type="NCBI Taxonomy" id="690887"/>
    <lineage>
        <taxon>Eukaryota</taxon>
        <taxon>Fungi</taxon>
        <taxon>Dikarya</taxon>
        <taxon>Ascomycota</taxon>
        <taxon>Pezizomycotina</taxon>
        <taxon>Dothideomycetes</taxon>
        <taxon>Pleosporomycetidae</taxon>
        <taxon>Pleosporales</taxon>
        <taxon>Lophiotremataceae</taxon>
        <taxon>Lophiotrema</taxon>
    </lineage>
</organism>
<feature type="region of interest" description="Disordered" evidence="5">
    <location>
        <begin position="100"/>
        <end position="124"/>
    </location>
</feature>
<comment type="subunit">
    <text evidence="4">Component of the Mediator complex.</text>
</comment>
<evidence type="ECO:0000313" key="7">
    <source>
        <dbReference type="Proteomes" id="UP000799770"/>
    </source>
</evidence>
<feature type="compositionally biased region" description="Polar residues" evidence="5">
    <location>
        <begin position="100"/>
        <end position="122"/>
    </location>
</feature>
<dbReference type="EMBL" id="ML977330">
    <property type="protein sequence ID" value="KAF2112595.1"/>
    <property type="molecule type" value="Genomic_DNA"/>
</dbReference>
<keyword evidence="4" id="KW-0804">Transcription</keyword>
<evidence type="ECO:0000256" key="2">
    <source>
        <dbReference type="ARBA" id="ARBA00010743"/>
    </source>
</evidence>
<dbReference type="GO" id="GO:0006357">
    <property type="term" value="P:regulation of transcription by RNA polymerase II"/>
    <property type="evidence" value="ECO:0007669"/>
    <property type="project" value="InterPro"/>
</dbReference>
<evidence type="ECO:0000256" key="1">
    <source>
        <dbReference type="ARBA" id="ARBA00004123"/>
    </source>
</evidence>
<evidence type="ECO:0000256" key="4">
    <source>
        <dbReference type="RuleBase" id="RU364152"/>
    </source>
</evidence>
<sequence length="287" mass="31024">MKYSGLYFIPAPTNAPEASTTVLNALINNIESKFDDAARQNPWGLVHRLLRSVVSPSAPPSQQTPNLQHVLQLSYLSTSRTYCYIHPSPPTTQVAASVQVKNEPTSQAPTPLPQPAQSSTTAGAEKGTIISIPVAQSDAHMALLVNQLSSLWAFRHAMSLQNGITYNIGQFIINLGELKASRQGTTSMSNASTAGVAVCISTVADSEEDQLDDSGYASLNGDADAEVEVDVSASQTAVRSLWDALKTGIEFGKTEPREYFMAPEVLKGEKQREAVVRMWCELLRMRG</sequence>
<comment type="similarity">
    <text evidence="2 4">Belongs to the Mediator complex subunit 20 family.</text>
</comment>
<reference evidence="6" key="1">
    <citation type="journal article" date="2020" name="Stud. Mycol.">
        <title>101 Dothideomycetes genomes: a test case for predicting lifestyles and emergence of pathogens.</title>
        <authorList>
            <person name="Haridas S."/>
            <person name="Albert R."/>
            <person name="Binder M."/>
            <person name="Bloem J."/>
            <person name="Labutti K."/>
            <person name="Salamov A."/>
            <person name="Andreopoulos B."/>
            <person name="Baker S."/>
            <person name="Barry K."/>
            <person name="Bills G."/>
            <person name="Bluhm B."/>
            <person name="Cannon C."/>
            <person name="Castanera R."/>
            <person name="Culley D."/>
            <person name="Daum C."/>
            <person name="Ezra D."/>
            <person name="Gonzalez J."/>
            <person name="Henrissat B."/>
            <person name="Kuo A."/>
            <person name="Liang C."/>
            <person name="Lipzen A."/>
            <person name="Lutzoni F."/>
            <person name="Magnuson J."/>
            <person name="Mondo S."/>
            <person name="Nolan M."/>
            <person name="Ohm R."/>
            <person name="Pangilinan J."/>
            <person name="Park H.-J."/>
            <person name="Ramirez L."/>
            <person name="Alfaro M."/>
            <person name="Sun H."/>
            <person name="Tritt A."/>
            <person name="Yoshinaga Y."/>
            <person name="Zwiers L.-H."/>
            <person name="Turgeon B."/>
            <person name="Goodwin S."/>
            <person name="Spatafora J."/>
            <person name="Crous P."/>
            <person name="Grigoriev I."/>
        </authorList>
    </citation>
    <scope>NUCLEOTIDE SEQUENCE</scope>
    <source>
        <strain evidence="6">CBS 627.86</strain>
    </source>
</reference>
<dbReference type="AlphaFoldDB" id="A0A6A5YZM2"/>
<dbReference type="GO" id="GO:0003712">
    <property type="term" value="F:transcription coregulator activity"/>
    <property type="evidence" value="ECO:0007669"/>
    <property type="project" value="InterPro"/>
</dbReference>
<dbReference type="Pfam" id="PF08612">
    <property type="entry name" value="Med20"/>
    <property type="match status" value="1"/>
</dbReference>
<keyword evidence="7" id="KW-1185">Reference proteome</keyword>